<proteinExistence type="predicted"/>
<feature type="domain" description="Transposase IS204/IS1001/IS1096/IS1165 helix-turn-helix" evidence="1">
    <location>
        <begin position="35"/>
        <end position="58"/>
    </location>
</feature>
<dbReference type="InterPro" id="IPR029261">
    <property type="entry name" value="Transposase_Znf"/>
</dbReference>
<dbReference type="EMBL" id="FR695868">
    <property type="protein sequence ID" value="CBX28135.1"/>
    <property type="molecule type" value="Genomic_DNA"/>
</dbReference>
<evidence type="ECO:0000313" key="3">
    <source>
        <dbReference type="EMBL" id="CBX28135.1"/>
    </source>
</evidence>
<accession>E1YC41</accession>
<dbReference type="AlphaFoldDB" id="E1YC41"/>
<evidence type="ECO:0000259" key="2">
    <source>
        <dbReference type="Pfam" id="PF14690"/>
    </source>
</evidence>
<gene>
    <name evidence="3" type="ORF">N47_G34590</name>
</gene>
<feature type="domain" description="Transposase IS204/IS1001/IS1096/IS1165 zinc-finger" evidence="2">
    <location>
        <begin position="5"/>
        <end position="30"/>
    </location>
</feature>
<organism evidence="3">
    <name type="scientific">uncultured Desulfobacterium sp</name>
    <dbReference type="NCBI Taxonomy" id="201089"/>
    <lineage>
        <taxon>Bacteria</taxon>
        <taxon>Pseudomonadati</taxon>
        <taxon>Thermodesulfobacteriota</taxon>
        <taxon>Desulfobacteria</taxon>
        <taxon>Desulfobacterales</taxon>
        <taxon>Desulfobacteriaceae</taxon>
        <taxon>Desulfobacterium</taxon>
        <taxon>environmental samples</taxon>
    </lineage>
</organism>
<evidence type="ECO:0000259" key="1">
    <source>
        <dbReference type="Pfam" id="PF13542"/>
    </source>
</evidence>
<reference evidence="3" key="1">
    <citation type="journal article" date="2011" name="Environ. Microbiol.">
        <title>Genomic insights into the metabolic potential of the polycyclic aromatic hydrocarbon degrading sulfate-reducing Deltaproteobacterium N47.</title>
        <authorList>
            <person name="Bergmann F."/>
            <person name="Selesi D."/>
            <person name="Weinmaier T."/>
            <person name="Tischler P."/>
            <person name="Rattei T."/>
            <person name="Meckenstock R.U."/>
        </authorList>
    </citation>
    <scope>NUCLEOTIDE SEQUENCE</scope>
</reference>
<name>E1YC41_9BACT</name>
<dbReference type="Pfam" id="PF14690">
    <property type="entry name" value="Zn_ribbon_ISL3"/>
    <property type="match status" value="1"/>
</dbReference>
<protein>
    <submittedName>
        <fullName evidence="3">Uncharacterized protein</fullName>
    </submittedName>
</protein>
<dbReference type="Pfam" id="PF13542">
    <property type="entry name" value="HTH_Tnp_ISL3"/>
    <property type="match status" value="1"/>
</dbReference>
<sequence length="77" mass="8871">MRYHEWRHLNFFQHEAYLTARVPRVDCGDCGIKTVEVPWARSGSGFTLLFEALIIWKHILAILLISGRFVATCPQPS</sequence>
<dbReference type="InterPro" id="IPR032877">
    <property type="entry name" value="Transposase_HTH"/>
</dbReference>